<keyword evidence="2" id="KW-0442">Lipid degradation</keyword>
<accession>A0A420Y943</accession>
<dbReference type="GO" id="GO:0005811">
    <property type="term" value="C:lipid droplet"/>
    <property type="evidence" value="ECO:0007669"/>
    <property type="project" value="TreeGrafter"/>
</dbReference>
<proteinExistence type="inferred from homology"/>
<name>A0A420Y943_9PEZI</name>
<keyword evidence="4" id="KW-0472">Membrane</keyword>
<dbReference type="InterPro" id="IPR029058">
    <property type="entry name" value="AB_hydrolase_fold"/>
</dbReference>
<evidence type="ECO:0000256" key="2">
    <source>
        <dbReference type="ARBA" id="ARBA00022963"/>
    </source>
</evidence>
<comment type="caution">
    <text evidence="6">The sequence shown here is derived from an EMBL/GenBank/DDBJ whole genome shotgun (WGS) entry which is preliminary data.</text>
</comment>
<protein>
    <recommendedName>
        <fullName evidence="5">DUF676 domain-containing protein</fullName>
    </recommendedName>
</protein>
<dbReference type="SUPFAM" id="SSF53474">
    <property type="entry name" value="alpha/beta-Hydrolases"/>
    <property type="match status" value="1"/>
</dbReference>
<evidence type="ECO:0000259" key="5">
    <source>
        <dbReference type="Pfam" id="PF05057"/>
    </source>
</evidence>
<keyword evidence="4" id="KW-1133">Transmembrane helix</keyword>
<dbReference type="InterPro" id="IPR044294">
    <property type="entry name" value="Lipase-like"/>
</dbReference>
<dbReference type="AlphaFoldDB" id="A0A420Y943"/>
<dbReference type="InterPro" id="IPR007751">
    <property type="entry name" value="DUF676_lipase-like"/>
</dbReference>
<comment type="similarity">
    <text evidence="1">Belongs to the putative lipase ROG1 family.</text>
</comment>
<evidence type="ECO:0000256" key="3">
    <source>
        <dbReference type="SAM" id="MobiDB-lite"/>
    </source>
</evidence>
<dbReference type="Pfam" id="PF05057">
    <property type="entry name" value="DUF676"/>
    <property type="match status" value="1"/>
</dbReference>
<feature type="compositionally biased region" description="Acidic residues" evidence="3">
    <location>
        <begin position="370"/>
        <end position="380"/>
    </location>
</feature>
<feature type="compositionally biased region" description="Polar residues" evidence="3">
    <location>
        <begin position="341"/>
        <end position="350"/>
    </location>
</feature>
<organism evidence="6 7">
    <name type="scientific">Coniochaeta pulveracea</name>
    <dbReference type="NCBI Taxonomy" id="177199"/>
    <lineage>
        <taxon>Eukaryota</taxon>
        <taxon>Fungi</taxon>
        <taxon>Dikarya</taxon>
        <taxon>Ascomycota</taxon>
        <taxon>Pezizomycotina</taxon>
        <taxon>Sordariomycetes</taxon>
        <taxon>Sordariomycetidae</taxon>
        <taxon>Coniochaetales</taxon>
        <taxon>Coniochaetaceae</taxon>
        <taxon>Coniochaeta</taxon>
    </lineage>
</organism>
<dbReference type="PANTHER" id="PTHR12482:SF65">
    <property type="entry name" value="ESTERASE, PUTATIVE (AFU_ORTHOLOGUE AFUA_3G12320)-RELATED"/>
    <property type="match status" value="1"/>
</dbReference>
<feature type="region of interest" description="Disordered" evidence="3">
    <location>
        <begin position="341"/>
        <end position="380"/>
    </location>
</feature>
<dbReference type="GO" id="GO:0047372">
    <property type="term" value="F:monoacylglycerol lipase activity"/>
    <property type="evidence" value="ECO:0007669"/>
    <property type="project" value="TreeGrafter"/>
</dbReference>
<dbReference type="GO" id="GO:0016042">
    <property type="term" value="P:lipid catabolic process"/>
    <property type="evidence" value="ECO:0007669"/>
    <property type="project" value="UniProtKB-KW"/>
</dbReference>
<dbReference type="Proteomes" id="UP000275385">
    <property type="component" value="Unassembled WGS sequence"/>
</dbReference>
<dbReference type="GO" id="GO:0004622">
    <property type="term" value="F:phosphatidylcholine lysophospholipase activity"/>
    <property type="evidence" value="ECO:0007669"/>
    <property type="project" value="TreeGrafter"/>
</dbReference>
<feature type="transmembrane region" description="Helical" evidence="4">
    <location>
        <begin position="268"/>
        <end position="291"/>
    </location>
</feature>
<evidence type="ECO:0000313" key="7">
    <source>
        <dbReference type="Proteomes" id="UP000275385"/>
    </source>
</evidence>
<feature type="domain" description="DUF676" evidence="5">
    <location>
        <begin position="9"/>
        <end position="209"/>
    </location>
</feature>
<evidence type="ECO:0000256" key="4">
    <source>
        <dbReference type="SAM" id="Phobius"/>
    </source>
</evidence>
<keyword evidence="4" id="KW-0812">Transmembrane</keyword>
<dbReference type="EMBL" id="QVQW01000031">
    <property type="protein sequence ID" value="RKU44383.1"/>
    <property type="molecule type" value="Genomic_DNA"/>
</dbReference>
<dbReference type="Gene3D" id="3.40.50.1820">
    <property type="entry name" value="alpha/beta hydrolase"/>
    <property type="match status" value="1"/>
</dbReference>
<keyword evidence="2" id="KW-0443">Lipid metabolism</keyword>
<sequence length="457" mass="50675">MADYTGGSAEADHLCVLVHGLWGNPNHMANVAKRLRAEYPKEKLYILVAKRNAGSFTYDGIEVGGERVCHEILEELALIKSQGGKIRKLSVVGYSLGGLVARYAIGLLYAKGVLDELECQTFTAFASPFLGVRTPLRGWANHVWNVLGARTLSLSGRQLFCIDKFRDTGKPLLAVLADPKSIFMQGLAKFKRRTLYTNIVNDRSAVYYTTGISKTDPYTDLSKVKINYLKGYEDVILDPKNPVEPLPANHQKEEESLSSRAHNLAQSLPFFLAMGLFLPIGVVALVITGAVQSFRSAKRIQLHEKGLAGVGDVTEYRSLPFLLKEIRNQIEDAYEELNSTQQQEYLSAANSDDDEEGLNGGGSTSLDHEDGGEDDQEQEEIVALERKQSQAAQPTLALTGHQFAMIAALDSLGWRTYPVWIHKARHSHAAIIVRMDRASFSEGEIVLNHWVKEEFLI</sequence>
<reference evidence="6 7" key="1">
    <citation type="submission" date="2018-08" db="EMBL/GenBank/DDBJ databases">
        <title>Draft genome of the lignicolous fungus Coniochaeta pulveracea.</title>
        <authorList>
            <person name="Borstlap C.J."/>
            <person name="De Witt R.N."/>
            <person name="Botha A."/>
            <person name="Volschenk H."/>
        </authorList>
    </citation>
    <scope>NUCLEOTIDE SEQUENCE [LARGE SCALE GENOMIC DNA]</scope>
    <source>
        <strain evidence="6 7">CAB683</strain>
    </source>
</reference>
<dbReference type="PANTHER" id="PTHR12482">
    <property type="entry name" value="LIPASE ROG1-RELATED-RELATED"/>
    <property type="match status" value="1"/>
</dbReference>
<evidence type="ECO:0000313" key="6">
    <source>
        <dbReference type="EMBL" id="RKU44383.1"/>
    </source>
</evidence>
<gene>
    <name evidence="6" type="ORF">DL546_003656</name>
</gene>
<dbReference type="OrthoDB" id="273452at2759"/>
<keyword evidence="7" id="KW-1185">Reference proteome</keyword>
<evidence type="ECO:0000256" key="1">
    <source>
        <dbReference type="ARBA" id="ARBA00007920"/>
    </source>
</evidence>